<dbReference type="STRING" id="1121001.SAMN02745857_01773"/>
<evidence type="ECO:0000313" key="1">
    <source>
        <dbReference type="EMBL" id="SMC24207.1"/>
    </source>
</evidence>
<keyword evidence="2" id="KW-1185">Reference proteome</keyword>
<evidence type="ECO:0000313" key="2">
    <source>
        <dbReference type="Proteomes" id="UP000192761"/>
    </source>
</evidence>
<dbReference type="Proteomes" id="UP000192761">
    <property type="component" value="Unassembled WGS sequence"/>
</dbReference>
<dbReference type="EMBL" id="FWXD01000009">
    <property type="protein sequence ID" value="SMC24207.1"/>
    <property type="molecule type" value="Genomic_DNA"/>
</dbReference>
<sequence>MVAVRKIDLQDGDVLQLGEGAFPPAELPRFIDQLRHVVGERRVMVIMGDVRQLSEADMNAAGWYRK</sequence>
<dbReference type="AlphaFoldDB" id="A0A1W1XK81"/>
<organism evidence="1 2">
    <name type="scientific">Andreprevotia lacus DSM 23236</name>
    <dbReference type="NCBI Taxonomy" id="1121001"/>
    <lineage>
        <taxon>Bacteria</taxon>
        <taxon>Pseudomonadati</taxon>
        <taxon>Pseudomonadota</taxon>
        <taxon>Betaproteobacteria</taxon>
        <taxon>Neisseriales</taxon>
        <taxon>Chitinibacteraceae</taxon>
        <taxon>Andreprevotia</taxon>
    </lineage>
</organism>
<name>A0A1W1XK81_9NEIS</name>
<protein>
    <submittedName>
        <fullName evidence="1">Uncharacterized protein</fullName>
    </submittedName>
</protein>
<gene>
    <name evidence="1" type="ORF">SAMN02745857_01773</name>
</gene>
<accession>A0A1W1XK81</accession>
<reference evidence="1 2" key="1">
    <citation type="submission" date="2017-04" db="EMBL/GenBank/DDBJ databases">
        <authorList>
            <person name="Afonso C.L."/>
            <person name="Miller P.J."/>
            <person name="Scott M.A."/>
            <person name="Spackman E."/>
            <person name="Goraichik I."/>
            <person name="Dimitrov K.M."/>
            <person name="Suarez D.L."/>
            <person name="Swayne D.E."/>
        </authorList>
    </citation>
    <scope>NUCLEOTIDE SEQUENCE [LARGE SCALE GENOMIC DNA]</scope>
    <source>
        <strain evidence="1 2">DSM 23236</strain>
    </source>
</reference>
<proteinExistence type="predicted"/>